<dbReference type="PRINTS" id="PR00371">
    <property type="entry name" value="FPNCR"/>
</dbReference>
<comment type="cofactor">
    <cofactor evidence="1">
        <name>FMN</name>
        <dbReference type="ChEBI" id="CHEBI:58210"/>
    </cofactor>
</comment>
<dbReference type="SUPFAM" id="SSF52343">
    <property type="entry name" value="Ferredoxin reductase-like, C-terminal NADP-linked domain"/>
    <property type="match status" value="1"/>
</dbReference>
<dbReference type="SUPFAM" id="SSF63380">
    <property type="entry name" value="Riboflavin synthase domain-like"/>
    <property type="match status" value="1"/>
</dbReference>
<evidence type="ECO:0000256" key="4">
    <source>
        <dbReference type="ARBA" id="ARBA00022643"/>
    </source>
</evidence>
<proteinExistence type="predicted"/>
<comment type="caution">
    <text evidence="13">The sequence shown here is derived from an EMBL/GenBank/DDBJ whole genome shotgun (WGS) entry which is preliminary data.</text>
</comment>
<evidence type="ECO:0000256" key="3">
    <source>
        <dbReference type="ARBA" id="ARBA00022630"/>
    </source>
</evidence>
<dbReference type="InterPro" id="IPR036396">
    <property type="entry name" value="Cyt_P450_sf"/>
</dbReference>
<comment type="catalytic activity">
    <reaction evidence="9">
        <text>an organic molecule + reduced [NADPH--hemoprotein reductase] + O2 = an alcohol + oxidized [NADPH--hemoprotein reductase] + H2O + H(+)</text>
        <dbReference type="Rhea" id="RHEA:17149"/>
        <dbReference type="Rhea" id="RHEA-COMP:11964"/>
        <dbReference type="Rhea" id="RHEA-COMP:11965"/>
        <dbReference type="ChEBI" id="CHEBI:15377"/>
        <dbReference type="ChEBI" id="CHEBI:15378"/>
        <dbReference type="ChEBI" id="CHEBI:15379"/>
        <dbReference type="ChEBI" id="CHEBI:30879"/>
        <dbReference type="ChEBI" id="CHEBI:57618"/>
        <dbReference type="ChEBI" id="CHEBI:58210"/>
        <dbReference type="ChEBI" id="CHEBI:142491"/>
        <dbReference type="EC" id="1.14.14.1"/>
    </reaction>
</comment>
<dbReference type="Gene3D" id="1.10.630.10">
    <property type="entry name" value="Cytochrome P450"/>
    <property type="match status" value="1"/>
</dbReference>
<dbReference type="GO" id="GO:0005506">
    <property type="term" value="F:iron ion binding"/>
    <property type="evidence" value="ECO:0007669"/>
    <property type="project" value="InterPro"/>
</dbReference>
<comment type="cofactor">
    <cofactor evidence="2">
        <name>FAD</name>
        <dbReference type="ChEBI" id="CHEBI:57692"/>
    </cofactor>
</comment>
<feature type="domain" description="FAD-binding FR-type" evidence="12">
    <location>
        <begin position="270"/>
        <end position="503"/>
    </location>
</feature>
<feature type="domain" description="Flavodoxin-like" evidence="11">
    <location>
        <begin position="92"/>
        <end position="231"/>
    </location>
</feature>
<keyword evidence="4" id="KW-0288">FMN</keyword>
<dbReference type="InterPro" id="IPR001709">
    <property type="entry name" value="Flavoprot_Pyr_Nucl_cyt_Rdtase"/>
</dbReference>
<dbReference type="FunFam" id="1.20.990.10:FF:000011">
    <property type="entry name" value="Bifunctional cytochrome P450/NADPH--P450 reductase"/>
    <property type="match status" value="1"/>
</dbReference>
<organism evidence="13 14">
    <name type="scientific">Bacillus mycoides</name>
    <dbReference type="NCBI Taxonomy" id="1405"/>
    <lineage>
        <taxon>Bacteria</taxon>
        <taxon>Bacillati</taxon>
        <taxon>Bacillota</taxon>
        <taxon>Bacilli</taxon>
        <taxon>Bacillales</taxon>
        <taxon>Bacillaceae</taxon>
        <taxon>Bacillus</taxon>
        <taxon>Bacillus cereus group</taxon>
    </lineage>
</organism>
<dbReference type="Gene3D" id="3.40.50.360">
    <property type="match status" value="1"/>
</dbReference>
<dbReference type="FunFam" id="3.40.50.360:FF:000048">
    <property type="entry name" value="Bifunctional cytochrome P450/NADPH--P450 reductase"/>
    <property type="match status" value="1"/>
</dbReference>
<dbReference type="Gene3D" id="2.40.30.10">
    <property type="entry name" value="Translation factors"/>
    <property type="match status" value="1"/>
</dbReference>
<dbReference type="InterPro" id="IPR029039">
    <property type="entry name" value="Flavoprotein-like_sf"/>
</dbReference>
<dbReference type="PRINTS" id="PR00369">
    <property type="entry name" value="FLAVODOXIN"/>
</dbReference>
<dbReference type="Gene3D" id="3.40.50.80">
    <property type="entry name" value="Nucleotide-binding domain of ferredoxin-NADP reductase (FNR) module"/>
    <property type="match status" value="1"/>
</dbReference>
<dbReference type="EMBL" id="SZOD01000284">
    <property type="protein sequence ID" value="TKI84659.1"/>
    <property type="molecule type" value="Genomic_DNA"/>
</dbReference>
<evidence type="ECO:0000313" key="13">
    <source>
        <dbReference type="EMBL" id="TKI84659.1"/>
    </source>
</evidence>
<keyword evidence="3" id="KW-0285">Flavoprotein</keyword>
<dbReference type="GO" id="GO:0050660">
    <property type="term" value="F:flavin adenine dinucleotide binding"/>
    <property type="evidence" value="ECO:0007669"/>
    <property type="project" value="TreeGrafter"/>
</dbReference>
<dbReference type="Pfam" id="PF00667">
    <property type="entry name" value="FAD_binding_1"/>
    <property type="match status" value="1"/>
</dbReference>
<accession>A0A4U3AB57</accession>
<evidence type="ECO:0000259" key="11">
    <source>
        <dbReference type="PROSITE" id="PS50902"/>
    </source>
</evidence>
<dbReference type="InterPro" id="IPR003097">
    <property type="entry name" value="CysJ-like_FAD-binding"/>
</dbReference>
<dbReference type="GO" id="GO:0016712">
    <property type="term" value="F:oxidoreductase activity, acting on paired donors, with incorporation or reduction of molecular oxygen, reduced flavin or flavoprotein as one donor, and incorporation of one atom of oxygen"/>
    <property type="evidence" value="ECO:0007669"/>
    <property type="project" value="UniProtKB-EC"/>
</dbReference>
<dbReference type="Proteomes" id="UP000305524">
    <property type="component" value="Unassembled WGS sequence"/>
</dbReference>
<dbReference type="InterPro" id="IPR001433">
    <property type="entry name" value="OxRdtase_FAD/NAD-bd"/>
</dbReference>
<dbReference type="InterPro" id="IPR039261">
    <property type="entry name" value="FNR_nucleotide-bd"/>
</dbReference>
<dbReference type="PROSITE" id="PS51384">
    <property type="entry name" value="FAD_FR"/>
    <property type="match status" value="1"/>
</dbReference>
<keyword evidence="8" id="KW-0560">Oxidoreductase</keyword>
<evidence type="ECO:0000256" key="9">
    <source>
        <dbReference type="ARBA" id="ARBA00047827"/>
    </source>
</evidence>
<dbReference type="AlphaFoldDB" id="A0A4U3AB57"/>
<dbReference type="GO" id="GO:0005829">
    <property type="term" value="C:cytosol"/>
    <property type="evidence" value="ECO:0007669"/>
    <property type="project" value="TreeGrafter"/>
</dbReference>
<dbReference type="Pfam" id="PF00258">
    <property type="entry name" value="Flavodoxin_1"/>
    <property type="match status" value="1"/>
</dbReference>
<keyword evidence="5" id="KW-0274">FAD</keyword>
<protein>
    <submittedName>
        <fullName evidence="13">NADPH--cytochrome reductase</fullName>
    </submittedName>
</protein>
<dbReference type="FunFam" id="3.40.50.80:FF:000031">
    <property type="entry name" value="Bifunctional cytochrome P450/NADPH--P450 reductase"/>
    <property type="match status" value="1"/>
</dbReference>
<dbReference type="InterPro" id="IPR001094">
    <property type="entry name" value="Flavdoxin-like"/>
</dbReference>
<dbReference type="InterPro" id="IPR017927">
    <property type="entry name" value="FAD-bd_FR_type"/>
</dbReference>
<feature type="non-terminal residue" evidence="13">
    <location>
        <position position="1"/>
    </location>
</feature>
<dbReference type="InterPro" id="IPR023173">
    <property type="entry name" value="NADPH_Cyt_P450_Rdtase_alpha"/>
</dbReference>
<dbReference type="PROSITE" id="PS50902">
    <property type="entry name" value="FLAVODOXIN_LIKE"/>
    <property type="match status" value="1"/>
</dbReference>
<keyword evidence="6" id="KW-0521">NADP</keyword>
<gene>
    <name evidence="13" type="ORF">FC701_13110</name>
</gene>
<keyword evidence="7" id="KW-0813">Transport</keyword>
<evidence type="ECO:0000256" key="10">
    <source>
        <dbReference type="ARBA" id="ARBA00049342"/>
    </source>
</evidence>
<dbReference type="GO" id="GO:0020037">
    <property type="term" value="F:heme binding"/>
    <property type="evidence" value="ECO:0007669"/>
    <property type="project" value="InterPro"/>
</dbReference>
<dbReference type="InterPro" id="IPR017938">
    <property type="entry name" value="Riboflavin_synthase-like_b-brl"/>
</dbReference>
<evidence type="ECO:0000256" key="6">
    <source>
        <dbReference type="ARBA" id="ARBA00022857"/>
    </source>
</evidence>
<dbReference type="InterPro" id="IPR008254">
    <property type="entry name" value="Flavodoxin/NO_synth"/>
</dbReference>
<name>A0A4U3AB57_BACMY</name>
<keyword evidence="7" id="KW-0249">Electron transport</keyword>
<dbReference type="SUPFAM" id="SSF48264">
    <property type="entry name" value="Cytochrome P450"/>
    <property type="match status" value="1"/>
</dbReference>
<dbReference type="SUPFAM" id="SSF52218">
    <property type="entry name" value="Flavoproteins"/>
    <property type="match status" value="1"/>
</dbReference>
<sequence>CIGMQFALHEATLVMGMLLQHFELIDYQNYQLDVKQTLTLKPGDLKIRILPRDQAISHPNVLAPIEETLKNHEIEQYVQKTPSIIGIDNLPLLVLYGSDTGVAEGIARELADTASLEGVQTEVVALNDRIGSLPKEGAVLIVTSSYNGKPPSNAGQFVQWLEELKPDELKGVQYAVFGCGDHNWASTYQRIPRYIDEQMAQKGATRFSARGEADASGDFEEQLEQWKESMWSDAMKAFGLELNKNVEKERSTLSLQFVSRLGGSPLARTYEAVYASVLENRELQSSSSDRSTRHIEISLPEGATYQEGDHLGVLPSNSQKNVNRILKRFGLNGKDQVILSASGRSVNHIPLDSPISLFDLLSYSVEVQEAAARAQIRELVTFTACPPHKKELESLLEEGIYYEQILKKRISMLDLLEKYEACEIRFERFLELLPALKPRYYSISSSPLVARDCLSITVGVVNAPAWSGQGEYEGVASNYLAQRHNKDEIICFIRTPQSNFQLPEDPETPIIMVGPGTGIAPFRGFLQARRVQKQKGINLGQAHLYFGCRHPEKDYLYRTELENDEKDGLISLHTAFSRLEGSQKTYVQHLMKQDGINLISLLDNGAYLYICGDGSRMAPDVEDTLCQAYQEIHEVSEQEARNWLEHLQREGRYGEDVWTGI</sequence>
<reference evidence="13 14" key="1">
    <citation type="journal article" date="2019" name="Environ. Microbiol.">
        <title>An active ?-lactamase is a part of an orchestrated cell wall stress resistance network of Bacillus subtilis and related rhizosphere species.</title>
        <authorList>
            <person name="Bucher T."/>
            <person name="Keren-Paz A."/>
            <person name="Hausser J."/>
            <person name="Olender T."/>
            <person name="Cytryn E."/>
            <person name="Kolodkin-Gal I."/>
        </authorList>
    </citation>
    <scope>NUCLEOTIDE SEQUENCE [LARGE SCALE GENOMIC DNA]</scope>
    <source>
        <strain evidence="13 14">I186</strain>
    </source>
</reference>
<dbReference type="PANTHER" id="PTHR19384">
    <property type="entry name" value="NITRIC OXIDE SYNTHASE-RELATED"/>
    <property type="match status" value="1"/>
</dbReference>
<dbReference type="PANTHER" id="PTHR19384:SF17">
    <property type="entry name" value="NADPH--CYTOCHROME P450 REDUCTASE"/>
    <property type="match status" value="1"/>
</dbReference>
<evidence type="ECO:0000256" key="7">
    <source>
        <dbReference type="ARBA" id="ARBA00022982"/>
    </source>
</evidence>
<evidence type="ECO:0000256" key="5">
    <source>
        <dbReference type="ARBA" id="ARBA00022827"/>
    </source>
</evidence>
<dbReference type="RefSeq" id="WP_170972641.1">
    <property type="nucleotide sequence ID" value="NZ_SZOD01000284.1"/>
</dbReference>
<evidence type="ECO:0000256" key="2">
    <source>
        <dbReference type="ARBA" id="ARBA00001974"/>
    </source>
</evidence>
<dbReference type="GO" id="GO:0003958">
    <property type="term" value="F:NADPH-hemoprotein reductase activity"/>
    <property type="evidence" value="ECO:0007669"/>
    <property type="project" value="UniProtKB-EC"/>
</dbReference>
<dbReference type="Gene3D" id="1.20.990.10">
    <property type="entry name" value="NADPH-cytochrome p450 Reductase, Chain A, domain 3"/>
    <property type="match status" value="1"/>
</dbReference>
<dbReference type="Pfam" id="PF00175">
    <property type="entry name" value="NAD_binding_1"/>
    <property type="match status" value="1"/>
</dbReference>
<evidence type="ECO:0000313" key="14">
    <source>
        <dbReference type="Proteomes" id="UP000305524"/>
    </source>
</evidence>
<dbReference type="CDD" id="cd06206">
    <property type="entry name" value="bifunctional_CYPOR"/>
    <property type="match status" value="1"/>
</dbReference>
<evidence type="ECO:0000256" key="1">
    <source>
        <dbReference type="ARBA" id="ARBA00001917"/>
    </source>
</evidence>
<evidence type="ECO:0000259" key="12">
    <source>
        <dbReference type="PROSITE" id="PS51384"/>
    </source>
</evidence>
<evidence type="ECO:0000256" key="8">
    <source>
        <dbReference type="ARBA" id="ARBA00023002"/>
    </source>
</evidence>
<comment type="catalytic activity">
    <reaction evidence="10">
        <text>2 oxidized [cytochrome P450] + NADPH = 2 reduced [cytochrome P450] + NADP(+) + H(+)</text>
        <dbReference type="Rhea" id="RHEA:24040"/>
        <dbReference type="Rhea" id="RHEA-COMP:14627"/>
        <dbReference type="Rhea" id="RHEA-COMP:14628"/>
        <dbReference type="ChEBI" id="CHEBI:15378"/>
        <dbReference type="ChEBI" id="CHEBI:55376"/>
        <dbReference type="ChEBI" id="CHEBI:57783"/>
        <dbReference type="ChEBI" id="CHEBI:58349"/>
        <dbReference type="ChEBI" id="CHEBI:60344"/>
        <dbReference type="EC" id="1.6.2.4"/>
    </reaction>
</comment>
<dbReference type="GO" id="GO:0010181">
    <property type="term" value="F:FMN binding"/>
    <property type="evidence" value="ECO:0007669"/>
    <property type="project" value="InterPro"/>
</dbReference>